<dbReference type="InterPro" id="IPR006291">
    <property type="entry name" value="CusR-like"/>
</dbReference>
<dbReference type="Pfam" id="PF00072">
    <property type="entry name" value="Response_reg"/>
    <property type="match status" value="1"/>
</dbReference>
<dbReference type="Gene3D" id="3.40.50.2300">
    <property type="match status" value="1"/>
</dbReference>
<dbReference type="OrthoDB" id="9802426at2"/>
<dbReference type="Gene3D" id="1.10.10.10">
    <property type="entry name" value="Winged helix-like DNA-binding domain superfamily/Winged helix DNA-binding domain"/>
    <property type="match status" value="1"/>
</dbReference>
<dbReference type="CDD" id="cd19935">
    <property type="entry name" value="REC_OmpR_CusR-like"/>
    <property type="match status" value="1"/>
</dbReference>
<evidence type="ECO:0000256" key="4">
    <source>
        <dbReference type="ARBA" id="ARBA00023125"/>
    </source>
</evidence>
<name>A0A2Z2P235_9GAMM</name>
<evidence type="ECO:0000259" key="8">
    <source>
        <dbReference type="PROSITE" id="PS50110"/>
    </source>
</evidence>
<organism evidence="10 11">
    <name type="scientific">Granulosicoccus antarcticus IMCC3135</name>
    <dbReference type="NCBI Taxonomy" id="1192854"/>
    <lineage>
        <taxon>Bacteria</taxon>
        <taxon>Pseudomonadati</taxon>
        <taxon>Pseudomonadota</taxon>
        <taxon>Gammaproteobacteria</taxon>
        <taxon>Chromatiales</taxon>
        <taxon>Granulosicoccaceae</taxon>
        <taxon>Granulosicoccus</taxon>
    </lineage>
</organism>
<dbReference type="NCBIfam" id="TIGR01387">
    <property type="entry name" value="cztR_silR_copR"/>
    <property type="match status" value="1"/>
</dbReference>
<feature type="DNA-binding region" description="OmpR/PhoB-type" evidence="7">
    <location>
        <begin position="128"/>
        <end position="226"/>
    </location>
</feature>
<evidence type="ECO:0000256" key="1">
    <source>
        <dbReference type="ARBA" id="ARBA00022553"/>
    </source>
</evidence>
<dbReference type="FunFam" id="1.10.10.10:FF:000005">
    <property type="entry name" value="Two-component system response regulator"/>
    <property type="match status" value="1"/>
</dbReference>
<keyword evidence="1 6" id="KW-0597">Phosphoprotein</keyword>
<dbReference type="FunFam" id="3.40.50.2300:FF:000001">
    <property type="entry name" value="DNA-binding response regulator PhoB"/>
    <property type="match status" value="1"/>
</dbReference>
<feature type="domain" description="Response regulatory" evidence="8">
    <location>
        <begin position="2"/>
        <end position="115"/>
    </location>
</feature>
<dbReference type="CDD" id="cd00383">
    <property type="entry name" value="trans_reg_C"/>
    <property type="match status" value="1"/>
</dbReference>
<evidence type="ECO:0000259" key="9">
    <source>
        <dbReference type="PROSITE" id="PS51755"/>
    </source>
</evidence>
<dbReference type="SMART" id="SM00448">
    <property type="entry name" value="REC"/>
    <property type="match status" value="1"/>
</dbReference>
<keyword evidence="11" id="KW-1185">Reference proteome</keyword>
<evidence type="ECO:0000256" key="6">
    <source>
        <dbReference type="PROSITE-ProRule" id="PRU00169"/>
    </source>
</evidence>
<feature type="modified residue" description="4-aspartylphosphate" evidence="6">
    <location>
        <position position="51"/>
    </location>
</feature>
<keyword evidence="2" id="KW-0902">Two-component regulatory system</keyword>
<dbReference type="InterPro" id="IPR039420">
    <property type="entry name" value="WalR-like"/>
</dbReference>
<dbReference type="SUPFAM" id="SSF46894">
    <property type="entry name" value="C-terminal effector domain of the bipartite response regulators"/>
    <property type="match status" value="1"/>
</dbReference>
<dbReference type="GO" id="GO:0000976">
    <property type="term" value="F:transcription cis-regulatory region binding"/>
    <property type="evidence" value="ECO:0007669"/>
    <property type="project" value="TreeGrafter"/>
</dbReference>
<accession>A0A2Z2P235</accession>
<dbReference type="Pfam" id="PF00486">
    <property type="entry name" value="Trans_reg_C"/>
    <property type="match status" value="1"/>
</dbReference>
<dbReference type="InterPro" id="IPR001867">
    <property type="entry name" value="OmpR/PhoB-type_DNA-bd"/>
</dbReference>
<reference evidence="10 11" key="1">
    <citation type="submission" date="2016-12" db="EMBL/GenBank/DDBJ databases">
        <authorList>
            <person name="Song W.-J."/>
            <person name="Kurnit D.M."/>
        </authorList>
    </citation>
    <scope>NUCLEOTIDE SEQUENCE [LARGE SCALE GENOMIC DNA]</scope>
    <source>
        <strain evidence="10 11">IMCC3135</strain>
    </source>
</reference>
<gene>
    <name evidence="10" type="primary">czcR_1</name>
    <name evidence="10" type="ORF">IMCC3135_18125</name>
</gene>
<dbReference type="PANTHER" id="PTHR48111:SF76">
    <property type="entry name" value="TWO-COMPONENT RESPONSE REGULATOR"/>
    <property type="match status" value="1"/>
</dbReference>
<dbReference type="RefSeq" id="WP_088918846.1">
    <property type="nucleotide sequence ID" value="NZ_CP018632.1"/>
</dbReference>
<dbReference type="PROSITE" id="PS51755">
    <property type="entry name" value="OMPR_PHOB"/>
    <property type="match status" value="1"/>
</dbReference>
<dbReference type="EMBL" id="CP018632">
    <property type="protein sequence ID" value="ASJ73704.1"/>
    <property type="molecule type" value="Genomic_DNA"/>
</dbReference>
<dbReference type="Gene3D" id="6.10.250.690">
    <property type="match status" value="1"/>
</dbReference>
<evidence type="ECO:0000256" key="5">
    <source>
        <dbReference type="ARBA" id="ARBA00023163"/>
    </source>
</evidence>
<evidence type="ECO:0000256" key="2">
    <source>
        <dbReference type="ARBA" id="ARBA00023012"/>
    </source>
</evidence>
<keyword evidence="4 7" id="KW-0238">DNA-binding</keyword>
<dbReference type="KEGG" id="gai:IMCC3135_18125"/>
<dbReference type="GO" id="GO:0000156">
    <property type="term" value="F:phosphorelay response regulator activity"/>
    <property type="evidence" value="ECO:0007669"/>
    <property type="project" value="TreeGrafter"/>
</dbReference>
<evidence type="ECO:0000313" key="10">
    <source>
        <dbReference type="EMBL" id="ASJ73704.1"/>
    </source>
</evidence>
<dbReference type="SUPFAM" id="SSF52172">
    <property type="entry name" value="CheY-like"/>
    <property type="match status" value="1"/>
</dbReference>
<dbReference type="PANTHER" id="PTHR48111">
    <property type="entry name" value="REGULATOR OF RPOS"/>
    <property type="match status" value="1"/>
</dbReference>
<dbReference type="AlphaFoldDB" id="A0A2Z2P235"/>
<dbReference type="InterPro" id="IPR011006">
    <property type="entry name" value="CheY-like_superfamily"/>
</dbReference>
<evidence type="ECO:0000256" key="7">
    <source>
        <dbReference type="PROSITE-ProRule" id="PRU01091"/>
    </source>
</evidence>
<sequence length="230" mass="25445">MKLLVVEDEAKLAEYLRKGLNAEGFVVDVANDGLEGLHLALEGEYDVIVLDRMLPGLDGMALLSALRSKKSTPVLMLTAVGGVEDRVEGLKSGADDYLVKPFAFSELVARLQVITRRGSSLAEKPSEATKLNLADLEVDLVRRKATRAGQPLALTAKEFTLLILLLRRKGEVISRTSLAEQVWDMNFDSNTNMVEVAIRRLRTKLDVPFEHTLLHTERGMGYVLEDRSAL</sequence>
<dbReference type="GO" id="GO:0006355">
    <property type="term" value="P:regulation of DNA-templated transcription"/>
    <property type="evidence" value="ECO:0007669"/>
    <property type="project" value="InterPro"/>
</dbReference>
<dbReference type="PROSITE" id="PS50110">
    <property type="entry name" value="RESPONSE_REGULATORY"/>
    <property type="match status" value="1"/>
</dbReference>
<dbReference type="InterPro" id="IPR036388">
    <property type="entry name" value="WH-like_DNA-bd_sf"/>
</dbReference>
<dbReference type="GO" id="GO:0032993">
    <property type="term" value="C:protein-DNA complex"/>
    <property type="evidence" value="ECO:0007669"/>
    <property type="project" value="TreeGrafter"/>
</dbReference>
<dbReference type="InterPro" id="IPR001789">
    <property type="entry name" value="Sig_transdc_resp-reg_receiver"/>
</dbReference>
<proteinExistence type="predicted"/>
<keyword evidence="5" id="KW-0804">Transcription</keyword>
<dbReference type="SMART" id="SM00862">
    <property type="entry name" value="Trans_reg_C"/>
    <property type="match status" value="1"/>
</dbReference>
<dbReference type="Proteomes" id="UP000250079">
    <property type="component" value="Chromosome"/>
</dbReference>
<evidence type="ECO:0000256" key="3">
    <source>
        <dbReference type="ARBA" id="ARBA00023015"/>
    </source>
</evidence>
<dbReference type="InterPro" id="IPR016032">
    <property type="entry name" value="Sig_transdc_resp-reg_C-effctor"/>
</dbReference>
<keyword evidence="3" id="KW-0805">Transcription regulation</keyword>
<feature type="domain" description="OmpR/PhoB-type" evidence="9">
    <location>
        <begin position="128"/>
        <end position="226"/>
    </location>
</feature>
<dbReference type="GO" id="GO:0005829">
    <property type="term" value="C:cytosol"/>
    <property type="evidence" value="ECO:0007669"/>
    <property type="project" value="TreeGrafter"/>
</dbReference>
<evidence type="ECO:0000313" key="11">
    <source>
        <dbReference type="Proteomes" id="UP000250079"/>
    </source>
</evidence>
<protein>
    <submittedName>
        <fullName evidence="10">Transcriptional activator protein CzcR</fullName>
    </submittedName>
</protein>